<name>A0AAU7MMC6_9GAMM</name>
<reference evidence="1" key="1">
    <citation type="submission" date="2024-05" db="EMBL/GenBank/DDBJ databases">
        <title>Draft Genome Sequences of Flagellimonas sp. MMG031 and Marinobacter sp. MMG032 Isolated from the dinoflagellate Symbiodinium pilosum.</title>
        <authorList>
            <person name="Shikuma N.J."/>
            <person name="Farrell M.V."/>
        </authorList>
    </citation>
    <scope>NUCLEOTIDE SEQUENCE</scope>
    <source>
        <strain evidence="1">MMG032</strain>
    </source>
</reference>
<dbReference type="EMBL" id="CP157802">
    <property type="protein sequence ID" value="XBQ19569.1"/>
    <property type="molecule type" value="Genomic_DNA"/>
</dbReference>
<gene>
    <name evidence="1" type="ORF">ABNF92_19360</name>
</gene>
<dbReference type="CDD" id="cd03801">
    <property type="entry name" value="GT4_PimA-like"/>
    <property type="match status" value="1"/>
</dbReference>
<dbReference type="PANTHER" id="PTHR12526:SF600">
    <property type="entry name" value="GLYCOSYL TRANSFERASE GROUP 1"/>
    <property type="match status" value="1"/>
</dbReference>
<organism evidence="1">
    <name type="scientific">Marinobacter sp. MMG032</name>
    <dbReference type="NCBI Taxonomy" id="3158548"/>
    <lineage>
        <taxon>Bacteria</taxon>
        <taxon>Pseudomonadati</taxon>
        <taxon>Pseudomonadota</taxon>
        <taxon>Gammaproteobacteria</taxon>
        <taxon>Pseudomonadales</taxon>
        <taxon>Marinobacteraceae</taxon>
        <taxon>Marinobacter</taxon>
    </lineage>
</organism>
<sequence>MKIVILSHRIPFPANKGEKIRTFHQIQYLADCGHEITVLAPYELAEEISYGKALEERLKIKAIMFPLRPKWLRLARGVVTNNALTLSYFYSAGMQKAFDRLMSSGEYDAVLCTGSAMAPYVFRNPELTGRDTSAPLRLIMDFMDLDSDKWRQYQATSGLPMTWVYGREARLINRVELRSYELFDECFFISANEVDLFSRQLSENRKLRVLGNGIDTSAFYPARQGSVGNKPVFLFTGVMNYKPNEDAVLWFVGALWERIRTDWPEAEFIIAGMDPSSAIRQLGRRPGITVTGFVEDIVPFYQKADIFVAPFRLARGVQNKILQALACGLPVITTRLGLEGINATPGEDILIADTEQEFFEAAKKILETETVYNSLSLNGAELIQREYSWDSVLQDLARAIEVKDCA</sequence>
<dbReference type="InterPro" id="IPR017521">
    <property type="entry name" value="Sugar_tfrase_PEP-CTERM_Stp1"/>
</dbReference>
<dbReference type="AlphaFoldDB" id="A0AAU7MMC6"/>
<dbReference type="RefSeq" id="WP_349343055.1">
    <property type="nucleotide sequence ID" value="NZ_CP157802.1"/>
</dbReference>
<protein>
    <submittedName>
        <fullName evidence="1">TIGR03087 family PEP-CTERM/XrtA system glycosyltransferase</fullName>
    </submittedName>
</protein>
<dbReference type="KEGG" id="mamm:ABNF92_19360"/>
<dbReference type="SUPFAM" id="SSF53756">
    <property type="entry name" value="UDP-Glycosyltransferase/glycogen phosphorylase"/>
    <property type="match status" value="1"/>
</dbReference>
<proteinExistence type="predicted"/>
<dbReference type="NCBIfam" id="TIGR03087">
    <property type="entry name" value="stp1"/>
    <property type="match status" value="1"/>
</dbReference>
<dbReference type="Pfam" id="PF13692">
    <property type="entry name" value="Glyco_trans_1_4"/>
    <property type="match status" value="1"/>
</dbReference>
<dbReference type="GO" id="GO:0016757">
    <property type="term" value="F:glycosyltransferase activity"/>
    <property type="evidence" value="ECO:0007669"/>
    <property type="project" value="TreeGrafter"/>
</dbReference>
<dbReference type="Gene3D" id="3.40.50.2000">
    <property type="entry name" value="Glycogen Phosphorylase B"/>
    <property type="match status" value="2"/>
</dbReference>
<dbReference type="PANTHER" id="PTHR12526">
    <property type="entry name" value="GLYCOSYLTRANSFERASE"/>
    <property type="match status" value="1"/>
</dbReference>
<evidence type="ECO:0000313" key="1">
    <source>
        <dbReference type="EMBL" id="XBQ19569.1"/>
    </source>
</evidence>
<accession>A0AAU7MMC6</accession>